<dbReference type="InterPro" id="IPR039366">
    <property type="entry name" value="Pilotin"/>
</dbReference>
<dbReference type="PROSITE" id="PS51257">
    <property type="entry name" value="PROKAR_LIPOPROTEIN"/>
    <property type="match status" value="1"/>
</dbReference>
<comment type="caution">
    <text evidence="3">The sequence shown here is derived from an EMBL/GenBank/DDBJ whole genome shotgun (WGS) entry which is preliminary data.</text>
</comment>
<dbReference type="Pfam" id="PF09619">
    <property type="entry name" value="YscW"/>
    <property type="match status" value="1"/>
</dbReference>
<keyword evidence="4" id="KW-1185">Reference proteome</keyword>
<evidence type="ECO:0000313" key="3">
    <source>
        <dbReference type="EMBL" id="KAA1189666.1"/>
    </source>
</evidence>
<accession>A0A5B0WRY7</accession>
<gene>
    <name evidence="3" type="ORF">F0M18_15060</name>
</gene>
<dbReference type="PANTHER" id="PTHR38013:SF1">
    <property type="entry name" value="GLYCOPROTEIN_POLYSACCHARIDE METABOLISM"/>
    <property type="match status" value="1"/>
</dbReference>
<feature type="domain" description="DUF306" evidence="2">
    <location>
        <begin position="187"/>
        <end position="299"/>
    </location>
</feature>
<reference evidence="3 4" key="1">
    <citation type="submission" date="2019-09" db="EMBL/GenBank/DDBJ databases">
        <authorList>
            <person name="Chen X.-Y."/>
        </authorList>
    </citation>
    <scope>NUCLEOTIDE SEQUENCE [LARGE SCALE GENOMIC DNA]</scope>
    <source>
        <strain evidence="3 4">NY5</strain>
    </source>
</reference>
<name>A0A5B0WRY7_9GAMM</name>
<protein>
    <submittedName>
        <fullName evidence="3">META domain-containing protein</fullName>
    </submittedName>
</protein>
<organism evidence="3 4">
    <name type="scientific">Pseudohalioglobus sediminis</name>
    <dbReference type="NCBI Taxonomy" id="2606449"/>
    <lineage>
        <taxon>Bacteria</taxon>
        <taxon>Pseudomonadati</taxon>
        <taxon>Pseudomonadota</taxon>
        <taxon>Gammaproteobacteria</taxon>
        <taxon>Cellvibrionales</taxon>
        <taxon>Halieaceae</taxon>
        <taxon>Pseudohalioglobus</taxon>
    </lineage>
</organism>
<evidence type="ECO:0000313" key="4">
    <source>
        <dbReference type="Proteomes" id="UP000323708"/>
    </source>
</evidence>
<evidence type="ECO:0000259" key="2">
    <source>
        <dbReference type="Pfam" id="PF03724"/>
    </source>
</evidence>
<sequence>MRTRSIGKSAMTKNATALGALVLGPVMLFLSACGGDDIGAPEQASGEVGKVSTIEGEVFYRERMMLPPGAELEVQLQDISRADAMATVMTSVLIQPQGGPPYPFTINYDPTVIDPRMRYALRATISRGDRLLFTTTEYIDPFSGNPVQIMVQRVAEPVTKAPAEEPPPAQADDAPPAAVPAGSAENDATQATWLLQTLHGEAAALGAGGAPADMVLDHDEGSVAGFAGCNRYSGGFSSEGHSVHGTPIKFGPLASTMRACVDGAELEQAFLQMLDSVDAYRISGQTLELLRADSVVATFSLR</sequence>
<dbReference type="Pfam" id="PF03724">
    <property type="entry name" value="META"/>
    <property type="match status" value="1"/>
</dbReference>
<feature type="region of interest" description="Disordered" evidence="1">
    <location>
        <begin position="159"/>
        <end position="186"/>
    </location>
</feature>
<dbReference type="EMBL" id="VTUX01000007">
    <property type="protein sequence ID" value="KAA1189666.1"/>
    <property type="molecule type" value="Genomic_DNA"/>
</dbReference>
<dbReference type="InterPro" id="IPR053196">
    <property type="entry name" value="Lipoprotein_YbaY-like"/>
</dbReference>
<dbReference type="PANTHER" id="PTHR38013">
    <property type="entry name" value="GLYCOPROTEIN/POLYSACCHARIDE METABOLISM"/>
    <property type="match status" value="1"/>
</dbReference>
<dbReference type="Gene3D" id="2.40.128.270">
    <property type="match status" value="1"/>
</dbReference>
<dbReference type="AlphaFoldDB" id="A0A5B0WRY7"/>
<evidence type="ECO:0000256" key="1">
    <source>
        <dbReference type="SAM" id="MobiDB-lite"/>
    </source>
</evidence>
<feature type="compositionally biased region" description="Low complexity" evidence="1">
    <location>
        <begin position="170"/>
        <end position="181"/>
    </location>
</feature>
<proteinExistence type="predicted"/>
<dbReference type="InterPro" id="IPR038670">
    <property type="entry name" value="HslJ-like_sf"/>
</dbReference>
<dbReference type="Proteomes" id="UP000323708">
    <property type="component" value="Unassembled WGS sequence"/>
</dbReference>
<dbReference type="InterPro" id="IPR005184">
    <property type="entry name" value="DUF306_Meta_HslJ"/>
</dbReference>